<dbReference type="AlphaFoldDB" id="A0A8J2I3X2"/>
<evidence type="ECO:0000313" key="3">
    <source>
        <dbReference type="Proteomes" id="UP000676310"/>
    </source>
</evidence>
<dbReference type="RefSeq" id="XP_043169695.1">
    <property type="nucleotide sequence ID" value="XM_043313760.1"/>
</dbReference>
<feature type="region of interest" description="Disordered" evidence="1">
    <location>
        <begin position="1"/>
        <end position="51"/>
    </location>
</feature>
<keyword evidence="3" id="KW-1185">Reference proteome</keyword>
<protein>
    <submittedName>
        <fullName evidence="2">Uncharacterized protein</fullName>
    </submittedName>
</protein>
<organism evidence="2 3">
    <name type="scientific">Alternaria atra</name>
    <dbReference type="NCBI Taxonomy" id="119953"/>
    <lineage>
        <taxon>Eukaryota</taxon>
        <taxon>Fungi</taxon>
        <taxon>Dikarya</taxon>
        <taxon>Ascomycota</taxon>
        <taxon>Pezizomycotina</taxon>
        <taxon>Dothideomycetes</taxon>
        <taxon>Pleosporomycetidae</taxon>
        <taxon>Pleosporales</taxon>
        <taxon>Pleosporineae</taxon>
        <taxon>Pleosporaceae</taxon>
        <taxon>Alternaria</taxon>
        <taxon>Alternaria sect. Ulocladioides</taxon>
    </lineage>
</organism>
<proteinExistence type="predicted"/>
<evidence type="ECO:0000313" key="2">
    <source>
        <dbReference type="EMBL" id="CAG5161997.1"/>
    </source>
</evidence>
<accession>A0A8J2I3X2</accession>
<name>A0A8J2I3X2_9PLEO</name>
<evidence type="ECO:0000256" key="1">
    <source>
        <dbReference type="SAM" id="MobiDB-lite"/>
    </source>
</evidence>
<dbReference type="EMBL" id="CAJRGZ010000019">
    <property type="protein sequence ID" value="CAG5161997.1"/>
    <property type="molecule type" value="Genomic_DNA"/>
</dbReference>
<feature type="compositionally biased region" description="Basic and acidic residues" evidence="1">
    <location>
        <begin position="25"/>
        <end position="38"/>
    </location>
</feature>
<dbReference type="Proteomes" id="UP000676310">
    <property type="component" value="Unassembled WGS sequence"/>
</dbReference>
<reference evidence="2" key="1">
    <citation type="submission" date="2021-05" db="EMBL/GenBank/DDBJ databases">
        <authorList>
            <person name="Stam R."/>
        </authorList>
    </citation>
    <scope>NUCLEOTIDE SEQUENCE</scope>
    <source>
        <strain evidence="2">CS162</strain>
    </source>
</reference>
<comment type="caution">
    <text evidence="2">The sequence shown here is derived from an EMBL/GenBank/DDBJ whole genome shotgun (WGS) entry which is preliminary data.</text>
</comment>
<sequence length="226" mass="25638">MVPFSDRRAAQKPRRRVMNAAGRIVDARHSEESHREGDSSSNDASSEPELSYAFVQPKEAKAIPFRVDTPALRNGKPSDDRLPNWRAGIIDCTNPIIVNTKNGIKPSIVNIGRNTKANLTPSSVRPSNTDNMGKLTIIHSDKHKQLQPQHKSYDYPFEQLQVPKRCVIRDQLFRCPCLWHENTSDDVHKRDAERACPLSSGVTLETDHEDDKGERGWATRAMSFWR</sequence>
<gene>
    <name evidence="2" type="ORF">ALTATR162_LOCUS6139</name>
</gene>
<dbReference type="GeneID" id="67017995"/>